<feature type="compositionally biased region" description="Basic and acidic residues" evidence="1">
    <location>
        <begin position="430"/>
        <end position="439"/>
    </location>
</feature>
<dbReference type="GO" id="GO:0035035">
    <property type="term" value="F:histone acetyltransferase binding"/>
    <property type="evidence" value="ECO:0007669"/>
    <property type="project" value="TreeGrafter"/>
</dbReference>
<sequence>MLCMAAMAPALTDTAAHSATFKLPASPANPGLESPYAPTSPDLPDQLLPRPKDNHISPLSPSQTSLSPTIHQVEGYMKAEIPDPNHRKNSNLDLLNGHSFFRLENLTKLMKEKDTRSVIEFLRGFNGNHKTDKNSADSRPKMNGTDREPSYKVSNTDVSSNVSLRIDSDCVNDLQLSNSPSLTDAKEKECSQSSDTSVLLSESRTSINSEDSRDTTDMVVDLESPSLQGSEYLNSSDSFEKDFLTSEENIVKTEEDIDTSECAPCASNFDEASSELVDLDAPLLQSVTSRQQSLKERNSRLLQRLRKLQLSQLGCHTKEEIGWFASEIGRDSVSLTGNGCTDCKQKQLQHSSHVVLIPCEKHVQSKSRTIKPAPLMTVSQRIIQRGAGKEVFRNIENVQKRLQRNLNHVQNAVDSEVTESSSDESDEDGDFHLTSHDGPTRGFHRLSLNKRAIWKWAAHRAGVGRRWTWLQAQVSDLEYRIRQHSDIYRQIKAAKGTVTLGTHPTTEEILRVQSLSRSGRKLSPVEAKIARSEKSKTVSPSSLSSVLSNVDHQSARLHQSLSNCLSSPLSLAGDKKTPPRPLNGYSVHGRPASGLSTVRHQQNHKLPANIAELTDSLAVTPEEQYCARTRPVRFYRKRRLVRPRDLYNYNPKAKRLSSVRCGCCPPSSCVMCGGRFNNLKPLNPISMPVGERLAHLDYGYHPVLSFPHDIPLPLHFESLLSKGENERRVKLLKRRIKPVLPQVKGKKRNVKRLRKLRQRNKLTPSNDTPPPTVGHAFIKHEPSPQVSSENRVKDEEQKVLTRSKSDSSSSLPSTPQPCNDATTSEEELRRCRTEVKRKRAQAYLEKKHRERSMSLPNIGMRPSSATPISNTPESKPPTPPLTSSLPSSTLQTMNKKKTGDAYDIDNIVIPYSMLASTRVEKLHYKEIDTPGWREVINGMLADLSHHLDECDSPLLQEEEGEEDLSDGEYIQRHLRYEITEKKKYLAILANQGSTAPLGGRRSRRTRNSSANSTPDPLSPNGSISEHTAQSQFDSPQSPSPLVQPNHNLNSTCPSNASEMVVARQLRSSSSEKRRISFGSDSQSSFDDSTSEVVQGWNRRTFPLSEEEVSEIDKCSLTTLNHQPLYTIRNQSPGSSVGVTPFESEDESSGTDNEMDDPNDPEWTVVSRRRQPKTETTTGEDSLVLHLAVKKEEPTEA</sequence>
<feature type="region of interest" description="Disordered" evidence="1">
    <location>
        <begin position="993"/>
        <end position="1093"/>
    </location>
</feature>
<dbReference type="AlphaFoldDB" id="A0A9Q1C0Q1"/>
<name>A0A9Q1C0Q1_HOLLE</name>
<feature type="compositionally biased region" description="Polar residues" evidence="1">
    <location>
        <begin position="191"/>
        <end position="209"/>
    </location>
</feature>
<dbReference type="SMART" id="SM01300">
    <property type="entry name" value="PEHE"/>
    <property type="match status" value="1"/>
</dbReference>
<proteinExistence type="predicted"/>
<dbReference type="PANTHER" id="PTHR22443:SF18">
    <property type="entry name" value="NON-SPECIFIC LETHAL 1, ISOFORM M"/>
    <property type="match status" value="1"/>
</dbReference>
<feature type="region of interest" description="Disordered" evidence="1">
    <location>
        <begin position="126"/>
        <end position="158"/>
    </location>
</feature>
<feature type="compositionally biased region" description="Low complexity" evidence="1">
    <location>
        <begin position="1076"/>
        <end position="1087"/>
    </location>
</feature>
<feature type="compositionally biased region" description="Basic and acidic residues" evidence="1">
    <location>
        <begin position="129"/>
        <end position="150"/>
    </location>
</feature>
<dbReference type="EMBL" id="JAIZAY010000009">
    <property type="protein sequence ID" value="KAJ8036128.1"/>
    <property type="molecule type" value="Genomic_DNA"/>
</dbReference>
<comment type="caution">
    <text evidence="3">The sequence shown here is derived from an EMBL/GenBank/DDBJ whole genome shotgun (WGS) entry which is preliminary data.</text>
</comment>
<feature type="compositionally biased region" description="Basic residues" evidence="1">
    <location>
        <begin position="835"/>
        <end position="850"/>
    </location>
</feature>
<feature type="compositionally biased region" description="Polar residues" evidence="1">
    <location>
        <begin position="1019"/>
        <end position="1028"/>
    </location>
</feature>
<feature type="region of interest" description="Disordered" evidence="1">
    <location>
        <begin position="754"/>
        <end position="896"/>
    </location>
</feature>
<feature type="compositionally biased region" description="Low complexity" evidence="1">
    <location>
        <begin position="1029"/>
        <end position="1040"/>
    </location>
</feature>
<dbReference type="PANTHER" id="PTHR22443">
    <property type="entry name" value="NON-SPECIFIC LETHAL 1, ISOFORM M"/>
    <property type="match status" value="1"/>
</dbReference>
<feature type="region of interest" description="Disordered" evidence="1">
    <location>
        <begin position="178"/>
        <end position="217"/>
    </location>
</feature>
<organism evidence="3 4">
    <name type="scientific">Holothuria leucospilota</name>
    <name type="common">Black long sea cucumber</name>
    <name type="synonym">Mertensiothuria leucospilota</name>
    <dbReference type="NCBI Taxonomy" id="206669"/>
    <lineage>
        <taxon>Eukaryota</taxon>
        <taxon>Metazoa</taxon>
        <taxon>Echinodermata</taxon>
        <taxon>Eleutherozoa</taxon>
        <taxon>Echinozoa</taxon>
        <taxon>Holothuroidea</taxon>
        <taxon>Aspidochirotacea</taxon>
        <taxon>Aspidochirotida</taxon>
        <taxon>Holothuriidae</taxon>
        <taxon>Holothuria</taxon>
    </lineage>
</organism>
<dbReference type="InterPro" id="IPR026180">
    <property type="entry name" value="NSL1"/>
</dbReference>
<evidence type="ECO:0000313" key="3">
    <source>
        <dbReference type="EMBL" id="KAJ8036128.1"/>
    </source>
</evidence>
<dbReference type="GO" id="GO:0044545">
    <property type="term" value="C:NSL complex"/>
    <property type="evidence" value="ECO:0007669"/>
    <property type="project" value="TreeGrafter"/>
</dbReference>
<reference evidence="3" key="1">
    <citation type="submission" date="2021-10" db="EMBL/GenBank/DDBJ databases">
        <title>Tropical sea cucumber genome reveals ecological adaptation and Cuvierian tubules defense mechanism.</title>
        <authorList>
            <person name="Chen T."/>
        </authorList>
    </citation>
    <scope>NUCLEOTIDE SEQUENCE</scope>
    <source>
        <strain evidence="3">Nanhai2018</strain>
        <tissue evidence="3">Muscle</tissue>
    </source>
</reference>
<feature type="region of interest" description="Disordered" evidence="1">
    <location>
        <begin position="26"/>
        <end position="67"/>
    </location>
</feature>
<feature type="domain" description="PEHE" evidence="2">
    <location>
        <begin position="927"/>
        <end position="1089"/>
    </location>
</feature>
<feature type="region of interest" description="Disordered" evidence="1">
    <location>
        <begin position="413"/>
        <end position="440"/>
    </location>
</feature>
<dbReference type="InterPro" id="IPR029332">
    <property type="entry name" value="PEHE_dom"/>
</dbReference>
<feature type="compositionally biased region" description="Low complexity" evidence="1">
    <location>
        <begin position="57"/>
        <end position="67"/>
    </location>
</feature>
<feature type="compositionally biased region" description="Polar residues" evidence="1">
    <location>
        <begin position="1042"/>
        <end position="1057"/>
    </location>
</feature>
<feature type="region of interest" description="Disordered" evidence="1">
    <location>
        <begin position="1125"/>
        <end position="1196"/>
    </location>
</feature>
<dbReference type="Gene3D" id="6.10.250.3170">
    <property type="match status" value="1"/>
</dbReference>
<feature type="compositionally biased region" description="Polar residues" evidence="1">
    <location>
        <begin position="1125"/>
        <end position="1137"/>
    </location>
</feature>
<dbReference type="OrthoDB" id="6022640at2759"/>
<feature type="compositionally biased region" description="Low complexity" evidence="1">
    <location>
        <begin position="881"/>
        <end position="892"/>
    </location>
</feature>
<keyword evidence="4" id="KW-1185">Reference proteome</keyword>
<evidence type="ECO:0000259" key="2">
    <source>
        <dbReference type="SMART" id="SM01300"/>
    </source>
</evidence>
<evidence type="ECO:0000256" key="1">
    <source>
        <dbReference type="SAM" id="MobiDB-lite"/>
    </source>
</evidence>
<accession>A0A9Q1C0Q1</accession>
<evidence type="ECO:0000313" key="4">
    <source>
        <dbReference type="Proteomes" id="UP001152320"/>
    </source>
</evidence>
<feature type="compositionally biased region" description="Acidic residues" evidence="1">
    <location>
        <begin position="1142"/>
        <end position="1159"/>
    </location>
</feature>
<dbReference type="Proteomes" id="UP001152320">
    <property type="component" value="Chromosome 9"/>
</dbReference>
<feature type="compositionally biased region" description="Basic and acidic residues" evidence="1">
    <location>
        <begin position="790"/>
        <end position="805"/>
    </location>
</feature>
<protein>
    <submittedName>
        <fullName evidence="3">KAT8 regulatory NSL complex subunit 1</fullName>
    </submittedName>
</protein>
<gene>
    <name evidence="3" type="ORF">HOLleu_20008</name>
</gene>